<dbReference type="EMBL" id="CAJPWZ010000515">
    <property type="protein sequence ID" value="CAG2195345.1"/>
    <property type="molecule type" value="Genomic_DNA"/>
</dbReference>
<accession>A0A8S3QG91</accession>
<dbReference type="GO" id="GO:0005886">
    <property type="term" value="C:plasma membrane"/>
    <property type="evidence" value="ECO:0007669"/>
    <property type="project" value="TreeGrafter"/>
</dbReference>
<feature type="compositionally biased region" description="Basic and acidic residues" evidence="6">
    <location>
        <begin position="129"/>
        <end position="139"/>
    </location>
</feature>
<dbReference type="PANTHER" id="PTHR11640:SF31">
    <property type="entry name" value="IRREGULAR CHIASM C-ROUGHEST PROTEIN-RELATED"/>
    <property type="match status" value="1"/>
</dbReference>
<name>A0A8S3QG91_MYTED</name>
<dbReference type="InterPro" id="IPR007110">
    <property type="entry name" value="Ig-like_dom"/>
</dbReference>
<dbReference type="PANTHER" id="PTHR11640">
    <property type="entry name" value="NEPHRIN"/>
    <property type="match status" value="1"/>
</dbReference>
<organism evidence="9 10">
    <name type="scientific">Mytilus edulis</name>
    <name type="common">Blue mussel</name>
    <dbReference type="NCBI Taxonomy" id="6550"/>
    <lineage>
        <taxon>Eukaryota</taxon>
        <taxon>Metazoa</taxon>
        <taxon>Spiralia</taxon>
        <taxon>Lophotrochozoa</taxon>
        <taxon>Mollusca</taxon>
        <taxon>Bivalvia</taxon>
        <taxon>Autobranchia</taxon>
        <taxon>Pteriomorphia</taxon>
        <taxon>Mytilida</taxon>
        <taxon>Mytiloidea</taxon>
        <taxon>Mytilidae</taxon>
        <taxon>Mytilinae</taxon>
        <taxon>Mytilus</taxon>
    </lineage>
</organism>
<keyword evidence="2 7" id="KW-0472">Membrane</keyword>
<evidence type="ECO:0000313" key="10">
    <source>
        <dbReference type="Proteomes" id="UP000683360"/>
    </source>
</evidence>
<dbReference type="SMART" id="SM00408">
    <property type="entry name" value="IGc2"/>
    <property type="match status" value="1"/>
</dbReference>
<evidence type="ECO:0000256" key="1">
    <source>
        <dbReference type="ARBA" id="ARBA00004479"/>
    </source>
</evidence>
<dbReference type="GO" id="GO:0005911">
    <property type="term" value="C:cell-cell junction"/>
    <property type="evidence" value="ECO:0007669"/>
    <property type="project" value="TreeGrafter"/>
</dbReference>
<protein>
    <recommendedName>
        <fullName evidence="8">Ig-like domain-containing protein</fullName>
    </recommendedName>
</protein>
<evidence type="ECO:0000256" key="3">
    <source>
        <dbReference type="ARBA" id="ARBA00023157"/>
    </source>
</evidence>
<evidence type="ECO:0000256" key="4">
    <source>
        <dbReference type="ARBA" id="ARBA00023180"/>
    </source>
</evidence>
<dbReference type="Pfam" id="PF13927">
    <property type="entry name" value="Ig_3"/>
    <property type="match status" value="1"/>
</dbReference>
<keyword evidence="4" id="KW-0325">Glycoprotein</keyword>
<evidence type="ECO:0000313" key="9">
    <source>
        <dbReference type="EMBL" id="CAG2195345.1"/>
    </source>
</evidence>
<dbReference type="InterPro" id="IPR003598">
    <property type="entry name" value="Ig_sub2"/>
</dbReference>
<keyword evidence="5" id="KW-0393">Immunoglobulin domain</keyword>
<dbReference type="GO" id="GO:0050839">
    <property type="term" value="F:cell adhesion molecule binding"/>
    <property type="evidence" value="ECO:0007669"/>
    <property type="project" value="TreeGrafter"/>
</dbReference>
<feature type="transmembrane region" description="Helical" evidence="7">
    <location>
        <begin position="449"/>
        <end position="472"/>
    </location>
</feature>
<feature type="compositionally biased region" description="Basic and acidic residues" evidence="6">
    <location>
        <begin position="167"/>
        <end position="189"/>
    </location>
</feature>
<dbReference type="OrthoDB" id="6179311at2759"/>
<dbReference type="SMART" id="SM00409">
    <property type="entry name" value="IG"/>
    <property type="match status" value="1"/>
</dbReference>
<comment type="subcellular location">
    <subcellularLocation>
        <location evidence="1">Membrane</location>
        <topology evidence="1">Single-pass type I membrane protein</topology>
    </subcellularLocation>
</comment>
<keyword evidence="7" id="KW-1133">Transmembrane helix</keyword>
<reference evidence="9" key="1">
    <citation type="submission" date="2021-03" db="EMBL/GenBank/DDBJ databases">
        <authorList>
            <person name="Bekaert M."/>
        </authorList>
    </citation>
    <scope>NUCLEOTIDE SEQUENCE</scope>
</reference>
<dbReference type="InterPro" id="IPR013783">
    <property type="entry name" value="Ig-like_fold"/>
</dbReference>
<dbReference type="GO" id="GO:0098609">
    <property type="term" value="P:cell-cell adhesion"/>
    <property type="evidence" value="ECO:0007669"/>
    <property type="project" value="TreeGrafter"/>
</dbReference>
<dbReference type="InterPro" id="IPR003599">
    <property type="entry name" value="Ig_sub"/>
</dbReference>
<proteinExistence type="predicted"/>
<dbReference type="SUPFAM" id="SSF48726">
    <property type="entry name" value="Immunoglobulin"/>
    <property type="match status" value="2"/>
</dbReference>
<evidence type="ECO:0000256" key="7">
    <source>
        <dbReference type="SAM" id="Phobius"/>
    </source>
</evidence>
<comment type="caution">
    <text evidence="9">The sequence shown here is derived from an EMBL/GenBank/DDBJ whole genome shotgun (WGS) entry which is preliminary data.</text>
</comment>
<evidence type="ECO:0000256" key="5">
    <source>
        <dbReference type="ARBA" id="ARBA00023319"/>
    </source>
</evidence>
<evidence type="ECO:0000256" key="2">
    <source>
        <dbReference type="ARBA" id="ARBA00023136"/>
    </source>
</evidence>
<feature type="domain" description="Ig-like" evidence="8">
    <location>
        <begin position="348"/>
        <end position="421"/>
    </location>
</feature>
<evidence type="ECO:0000256" key="6">
    <source>
        <dbReference type="SAM" id="MobiDB-lite"/>
    </source>
</evidence>
<dbReference type="AlphaFoldDB" id="A0A8S3QG91"/>
<keyword evidence="3" id="KW-1015">Disulfide bond</keyword>
<keyword evidence="7" id="KW-0812">Transmembrane</keyword>
<dbReference type="InterPro" id="IPR051275">
    <property type="entry name" value="Cell_adhesion_signaling"/>
</dbReference>
<feature type="compositionally biased region" description="Acidic residues" evidence="6">
    <location>
        <begin position="147"/>
        <end position="166"/>
    </location>
</feature>
<dbReference type="Gene3D" id="2.60.40.10">
    <property type="entry name" value="Immunoglobulins"/>
    <property type="match status" value="2"/>
</dbReference>
<sequence length="602" mass="68817">MAKYQQLVEDCKQRGWRTWCMAIEVGCRGFAGQSMWRALKTLGVEGAERKKLITEVCREAEVASQWIWRKRDEVWKSANAETAKEGGLHLMMELDQHSFDVYKVINFWKPSDHQESLVDDCEENSGNLERQEAARRDCDDSLPVTQGEDEHEEQPTEVEQLDEAEEIERIEPTVHREDGIETTVRKEDGIEPTTRTSEGNTDETMRKHNHLMSCLDLNTNGTLKYEKEGQYICIAQVFLDDRPFCIKDSRSQHSILGSNITIALVFYSKPAYSDLSVRKNGNELELGDDNINIKNISMDVYNVTVMVTGYEIIINITEFSKDDIGNYTFNIMNEFGFCNCSVQLLFEEDIDINRYPSGNVIEGQSVLLICQSISRRTTNNYSWTKNGITLSYSSSLVLENITQNDNGNYTCRMKNEESCFTKNELLIVNPLSCTTCVTEPHGLQLLKRFLGIGYFILPFVVLVVTVFCNISIHLYCKKLNKVTFETDENEISQEGIEMEEVDHGYHTINEDNFRIEDTGIENQSEIASSVRASNIEEAPLPVPASGSNEQQIEEEDDYLHPYCTVMQNTVEIHEYKGIVPGIVEHDGSDEVLNQELERLYEN</sequence>
<evidence type="ECO:0000259" key="8">
    <source>
        <dbReference type="PROSITE" id="PS50835"/>
    </source>
</evidence>
<feature type="region of interest" description="Disordered" evidence="6">
    <location>
        <begin position="115"/>
        <end position="202"/>
    </location>
</feature>
<dbReference type="InterPro" id="IPR036179">
    <property type="entry name" value="Ig-like_dom_sf"/>
</dbReference>
<dbReference type="PROSITE" id="PS50835">
    <property type="entry name" value="IG_LIKE"/>
    <property type="match status" value="1"/>
</dbReference>
<dbReference type="Proteomes" id="UP000683360">
    <property type="component" value="Unassembled WGS sequence"/>
</dbReference>
<gene>
    <name evidence="9" type="ORF">MEDL_10269</name>
</gene>
<keyword evidence="10" id="KW-1185">Reference proteome</keyword>